<dbReference type="EC" id="2.7.11.1" evidence="1"/>
<organism evidence="11 12">
    <name type="scientific">Catellatospora aurea</name>
    <dbReference type="NCBI Taxonomy" id="1337874"/>
    <lineage>
        <taxon>Bacteria</taxon>
        <taxon>Bacillati</taxon>
        <taxon>Actinomycetota</taxon>
        <taxon>Actinomycetes</taxon>
        <taxon>Micromonosporales</taxon>
        <taxon>Micromonosporaceae</taxon>
        <taxon>Catellatospora</taxon>
    </lineage>
</organism>
<proteinExistence type="predicted"/>
<dbReference type="InterPro" id="IPR008266">
    <property type="entry name" value="Tyr_kinase_AS"/>
</dbReference>
<dbReference type="Pfam" id="PF00069">
    <property type="entry name" value="Pkinase"/>
    <property type="match status" value="1"/>
</dbReference>
<feature type="compositionally biased region" description="Pro residues" evidence="7">
    <location>
        <begin position="501"/>
        <end position="519"/>
    </location>
</feature>
<dbReference type="CDD" id="cd14014">
    <property type="entry name" value="STKc_PknB_like"/>
    <property type="match status" value="1"/>
</dbReference>
<feature type="transmembrane region" description="Helical" evidence="8">
    <location>
        <begin position="316"/>
        <end position="336"/>
    </location>
</feature>
<dbReference type="SMART" id="SM00637">
    <property type="entry name" value="CBD_II"/>
    <property type="match status" value="1"/>
</dbReference>
<keyword evidence="5 11" id="KW-0418">Kinase</keyword>
<dbReference type="InterPro" id="IPR011009">
    <property type="entry name" value="Kinase-like_dom_sf"/>
</dbReference>
<dbReference type="EMBL" id="JBHTAC010000009">
    <property type="protein sequence ID" value="MFC7243155.1"/>
    <property type="molecule type" value="Genomic_DNA"/>
</dbReference>
<evidence type="ECO:0000256" key="1">
    <source>
        <dbReference type="ARBA" id="ARBA00012513"/>
    </source>
</evidence>
<dbReference type="PROSITE" id="PS51173">
    <property type="entry name" value="CBM2"/>
    <property type="match status" value="1"/>
</dbReference>
<evidence type="ECO:0000259" key="9">
    <source>
        <dbReference type="PROSITE" id="PS50011"/>
    </source>
</evidence>
<protein>
    <recommendedName>
        <fullName evidence="1">non-specific serine/threonine protein kinase</fullName>
        <ecNumber evidence="1">2.7.11.1</ecNumber>
    </recommendedName>
</protein>
<dbReference type="Gene3D" id="3.30.200.20">
    <property type="entry name" value="Phosphorylase Kinase, domain 1"/>
    <property type="match status" value="1"/>
</dbReference>
<evidence type="ECO:0000256" key="8">
    <source>
        <dbReference type="SAM" id="Phobius"/>
    </source>
</evidence>
<keyword evidence="2" id="KW-0723">Serine/threonine-protein kinase</keyword>
<keyword evidence="3 11" id="KW-0808">Transferase</keyword>
<evidence type="ECO:0000313" key="12">
    <source>
        <dbReference type="Proteomes" id="UP001596392"/>
    </source>
</evidence>
<evidence type="ECO:0000256" key="3">
    <source>
        <dbReference type="ARBA" id="ARBA00022679"/>
    </source>
</evidence>
<dbReference type="InterPro" id="IPR020635">
    <property type="entry name" value="Tyr_kinase_cat_dom"/>
</dbReference>
<comment type="caution">
    <text evidence="11">The sequence shown here is derived from an EMBL/GenBank/DDBJ whole genome shotgun (WGS) entry which is preliminary data.</text>
</comment>
<dbReference type="InterPro" id="IPR001919">
    <property type="entry name" value="CBD2"/>
</dbReference>
<dbReference type="SUPFAM" id="SSF56112">
    <property type="entry name" value="Protein kinase-like (PK-like)"/>
    <property type="match status" value="1"/>
</dbReference>
<feature type="domain" description="CBM2" evidence="10">
    <location>
        <begin position="351"/>
        <end position="455"/>
    </location>
</feature>
<dbReference type="RefSeq" id="WP_376806395.1">
    <property type="nucleotide sequence ID" value="NZ_JBHTAC010000009.1"/>
</dbReference>
<evidence type="ECO:0000256" key="4">
    <source>
        <dbReference type="ARBA" id="ARBA00022741"/>
    </source>
</evidence>
<gene>
    <name evidence="11" type="ORF">ACFQO7_11775</name>
</gene>
<accession>A0ABW2GTA5</accession>
<name>A0ABW2GTA5_9ACTN</name>
<dbReference type="InterPro" id="IPR008965">
    <property type="entry name" value="CBM2/CBM3_carb-bd_dom_sf"/>
</dbReference>
<keyword evidence="6" id="KW-0067">ATP-binding</keyword>
<dbReference type="SMART" id="SM00219">
    <property type="entry name" value="TyrKc"/>
    <property type="match status" value="1"/>
</dbReference>
<dbReference type="PROSITE" id="PS00109">
    <property type="entry name" value="PROTEIN_KINASE_TYR"/>
    <property type="match status" value="1"/>
</dbReference>
<keyword evidence="12" id="KW-1185">Reference proteome</keyword>
<keyword evidence="4" id="KW-0547">Nucleotide-binding</keyword>
<dbReference type="PANTHER" id="PTHR43289">
    <property type="entry name" value="MITOGEN-ACTIVATED PROTEIN KINASE KINASE KINASE 20-RELATED"/>
    <property type="match status" value="1"/>
</dbReference>
<dbReference type="InterPro" id="IPR000719">
    <property type="entry name" value="Prot_kinase_dom"/>
</dbReference>
<evidence type="ECO:0000256" key="2">
    <source>
        <dbReference type="ARBA" id="ARBA00022527"/>
    </source>
</evidence>
<dbReference type="SUPFAM" id="SSF49384">
    <property type="entry name" value="Carbohydrate-binding domain"/>
    <property type="match status" value="1"/>
</dbReference>
<reference evidence="12" key="1">
    <citation type="journal article" date="2019" name="Int. J. Syst. Evol. Microbiol.">
        <title>The Global Catalogue of Microorganisms (GCM) 10K type strain sequencing project: providing services to taxonomists for standard genome sequencing and annotation.</title>
        <authorList>
            <consortium name="The Broad Institute Genomics Platform"/>
            <consortium name="The Broad Institute Genome Sequencing Center for Infectious Disease"/>
            <person name="Wu L."/>
            <person name="Ma J."/>
        </authorList>
    </citation>
    <scope>NUCLEOTIDE SEQUENCE [LARGE SCALE GENOMIC DNA]</scope>
    <source>
        <strain evidence="12">CGMCC 1.9106</strain>
    </source>
</reference>
<dbReference type="GO" id="GO:0004674">
    <property type="term" value="F:protein serine/threonine kinase activity"/>
    <property type="evidence" value="ECO:0007669"/>
    <property type="project" value="UniProtKB-EC"/>
</dbReference>
<dbReference type="PROSITE" id="PS50011">
    <property type="entry name" value="PROTEIN_KINASE_DOM"/>
    <property type="match status" value="1"/>
</dbReference>
<dbReference type="Pfam" id="PF00553">
    <property type="entry name" value="CBM_2"/>
    <property type="match status" value="1"/>
</dbReference>
<keyword evidence="8" id="KW-0812">Transmembrane</keyword>
<dbReference type="PANTHER" id="PTHR43289:SF6">
    <property type="entry name" value="SERINE_THREONINE-PROTEIN KINASE NEKL-3"/>
    <property type="match status" value="1"/>
</dbReference>
<dbReference type="Gene3D" id="1.10.510.10">
    <property type="entry name" value="Transferase(Phosphotransferase) domain 1"/>
    <property type="match status" value="1"/>
</dbReference>
<evidence type="ECO:0000256" key="5">
    <source>
        <dbReference type="ARBA" id="ARBA00022777"/>
    </source>
</evidence>
<evidence type="ECO:0000313" key="11">
    <source>
        <dbReference type="EMBL" id="MFC7243155.1"/>
    </source>
</evidence>
<keyword evidence="8" id="KW-0472">Membrane</keyword>
<evidence type="ECO:0000256" key="6">
    <source>
        <dbReference type="ARBA" id="ARBA00022840"/>
    </source>
</evidence>
<evidence type="ECO:0000256" key="7">
    <source>
        <dbReference type="SAM" id="MobiDB-lite"/>
    </source>
</evidence>
<feature type="region of interest" description="Disordered" evidence="7">
    <location>
        <begin position="464"/>
        <end position="544"/>
    </location>
</feature>
<dbReference type="Proteomes" id="UP001596392">
    <property type="component" value="Unassembled WGS sequence"/>
</dbReference>
<feature type="domain" description="Protein kinase" evidence="9">
    <location>
        <begin position="19"/>
        <end position="288"/>
    </location>
</feature>
<dbReference type="Gene3D" id="2.60.40.290">
    <property type="match status" value="1"/>
</dbReference>
<dbReference type="InterPro" id="IPR012291">
    <property type="entry name" value="CBM2_carb-bd_dom_sf"/>
</dbReference>
<keyword evidence="8" id="KW-1133">Transmembrane helix</keyword>
<sequence length="544" mass="56077">MTTTAASPWQAGATLEGRYLLTEPAGRGGSATVWHARDERLGRMVAVKLLKTDLLDDEAALHRLQVEAQALARLRHPNLADVYDYGLVHQGRRLSAAYLVMELIDGIPLKQVLTEQIRLPWEQAAQVGAQIADGLAAAHARGIVHRDIAPGNILLPAGDVKIIDFELCAPPGSNEYDADGQLIGTPAYVSPERLDGRLVQPAADVYALGVLLYRMLAGTLPWRADNAVALMTAPLLRPPTPLPPVPGLPPQLAAAVAACLSEQPDQRPSAAELAATLRAHTPDEVPAVVAVPAADDEAVTHILPWRPAGTRRRRRFLTAAAAAAVLAAAGVAWAVATRTEPPQFSAAPPAPQASLAACTAVYRLLSDDGGRYRANLTVTNTTDTPVSGPVAFTVPGDQRIDAAYGWAQRDRTVTNNTVGTVEAGRSAVVLVGGAYTGTNPLPTAFTLAGKPCAPTLLSTSGSRLPLPAASGATGPVAPGSGGPVLPGDQASPAASPQAPTAAPPSPEPPQSPEPSPAEPSPSAANPGDGEGEGRVLAPVPPTGP</sequence>
<evidence type="ECO:0000259" key="10">
    <source>
        <dbReference type="PROSITE" id="PS51173"/>
    </source>
</evidence>
<feature type="compositionally biased region" description="Low complexity" evidence="7">
    <location>
        <begin position="489"/>
        <end position="500"/>
    </location>
</feature>